<keyword evidence="2" id="KW-1185">Reference proteome</keyword>
<name>A0A9N8N331_9BURK</name>
<sequence length="42" mass="4662">MSPVQICKAKSLDDANPITLGRLQKPVSLFLSKTQKYLLTLT</sequence>
<protein>
    <submittedName>
        <fullName evidence="1">Uncharacterized protein</fullName>
    </submittedName>
</protein>
<dbReference type="AlphaFoldDB" id="A0A9N8N331"/>
<accession>A0A9N8N331</accession>
<dbReference type="EMBL" id="CAJNAS010000021">
    <property type="protein sequence ID" value="CAE6946049.1"/>
    <property type="molecule type" value="Genomic_DNA"/>
</dbReference>
<organism evidence="1 2">
    <name type="scientific">Paraburkholderia domus</name>
    <dbReference type="NCBI Taxonomy" id="2793075"/>
    <lineage>
        <taxon>Bacteria</taxon>
        <taxon>Pseudomonadati</taxon>
        <taxon>Pseudomonadota</taxon>
        <taxon>Betaproteobacteria</taxon>
        <taxon>Burkholderiales</taxon>
        <taxon>Burkholderiaceae</taxon>
        <taxon>Paraburkholderia</taxon>
    </lineage>
</organism>
<evidence type="ECO:0000313" key="1">
    <source>
        <dbReference type="EMBL" id="CAE6946049.1"/>
    </source>
</evidence>
<comment type="caution">
    <text evidence="1">The sequence shown here is derived from an EMBL/GenBank/DDBJ whole genome shotgun (WGS) entry which is preliminary data.</text>
</comment>
<gene>
    <name evidence="1" type="ORF">R70211_05973</name>
</gene>
<evidence type="ECO:0000313" key="2">
    <source>
        <dbReference type="Proteomes" id="UP000675121"/>
    </source>
</evidence>
<reference evidence="1" key="1">
    <citation type="submission" date="2021-02" db="EMBL/GenBank/DDBJ databases">
        <authorList>
            <person name="Vanwijnsberghe S."/>
        </authorList>
    </citation>
    <scope>NUCLEOTIDE SEQUENCE</scope>
    <source>
        <strain evidence="1">R-70211</strain>
    </source>
</reference>
<dbReference type="Proteomes" id="UP000675121">
    <property type="component" value="Unassembled WGS sequence"/>
</dbReference>
<proteinExistence type="predicted"/>